<dbReference type="GO" id="GO:0005737">
    <property type="term" value="C:cytoplasm"/>
    <property type="evidence" value="ECO:0007669"/>
    <property type="project" value="UniProtKB-SubCell"/>
</dbReference>
<comment type="caution">
    <text evidence="16">The sequence shown here is derived from an EMBL/GenBank/DDBJ whole genome shotgun (WGS) entry which is preliminary data.</text>
</comment>
<dbReference type="Gene3D" id="3.40.140.10">
    <property type="entry name" value="Cytidine Deaminase, domain 2"/>
    <property type="match status" value="1"/>
</dbReference>
<dbReference type="InterPro" id="IPR037518">
    <property type="entry name" value="MPN"/>
</dbReference>
<keyword evidence="12" id="KW-0482">Metalloprotease</keyword>
<dbReference type="GeneID" id="30030076"/>
<feature type="domain" description="MPN" evidence="15">
    <location>
        <begin position="55"/>
        <end position="192"/>
    </location>
</feature>
<feature type="region of interest" description="Disordered" evidence="14">
    <location>
        <begin position="194"/>
        <end position="220"/>
    </location>
</feature>
<evidence type="ECO:0000256" key="3">
    <source>
        <dbReference type="ARBA" id="ARBA00006008"/>
    </source>
</evidence>
<dbReference type="STRING" id="869754.A0A1A0HFB0"/>
<evidence type="ECO:0000256" key="10">
    <source>
        <dbReference type="ARBA" id="ARBA00022801"/>
    </source>
</evidence>
<keyword evidence="11" id="KW-0862">Zinc</keyword>
<dbReference type="InterPro" id="IPR050242">
    <property type="entry name" value="JAMM_MPN+_peptidase_M67A"/>
</dbReference>
<dbReference type="GO" id="GO:0000338">
    <property type="term" value="P:protein deneddylation"/>
    <property type="evidence" value="ECO:0007669"/>
    <property type="project" value="EnsemblFungi"/>
</dbReference>
<dbReference type="AlphaFoldDB" id="A0A1A0HFB0"/>
<organism evidence="16 17">
    <name type="scientific">Metschnikowia bicuspidata var. bicuspidata NRRL YB-4993</name>
    <dbReference type="NCBI Taxonomy" id="869754"/>
    <lineage>
        <taxon>Eukaryota</taxon>
        <taxon>Fungi</taxon>
        <taxon>Dikarya</taxon>
        <taxon>Ascomycota</taxon>
        <taxon>Saccharomycotina</taxon>
        <taxon>Pichiomycetes</taxon>
        <taxon>Metschnikowiaceae</taxon>
        <taxon>Metschnikowia</taxon>
    </lineage>
</organism>
<gene>
    <name evidence="16" type="ORF">METBIDRAFT_39143</name>
</gene>
<sequence>MGAIDNPKALRVSLTKKKLSELSVAKSHSLYELPTDDNALDTRPWRNLPKYFTQVLISTVALVKMCAHAKLGGSIEIMGMLTGKIVGDLFIVMDVYSLPVEGTETRVNAQSEAYEFMVQYLDNLKEVKPKDSIVGWYHSHPGYGCWLSGIDVATQSLNQNFQDPYLAIVVDPSRTLNQGKVEIGAFRTFPVGYTDGKSSQGHEATSRRPAGAKKSPENMGAHSDQYYSLDIKLFKGPHDDEIVNSILDKSWISGIVQTKA</sequence>
<keyword evidence="6" id="KW-0963">Cytoplasm</keyword>
<evidence type="ECO:0000256" key="6">
    <source>
        <dbReference type="ARBA" id="ARBA00022490"/>
    </source>
</evidence>
<dbReference type="GO" id="GO:0008180">
    <property type="term" value="C:COP9 signalosome"/>
    <property type="evidence" value="ECO:0007669"/>
    <property type="project" value="UniProtKB-KW"/>
</dbReference>
<evidence type="ECO:0000313" key="17">
    <source>
        <dbReference type="Proteomes" id="UP000092555"/>
    </source>
</evidence>
<accession>A0A1A0HFB0</accession>
<reference evidence="16 17" key="1">
    <citation type="submission" date="2016-05" db="EMBL/GenBank/DDBJ databases">
        <title>Comparative genomics of biotechnologically important yeasts.</title>
        <authorList>
            <consortium name="DOE Joint Genome Institute"/>
            <person name="Riley R."/>
            <person name="Haridas S."/>
            <person name="Wolfe K.H."/>
            <person name="Lopes M.R."/>
            <person name="Hittinger C.T."/>
            <person name="Goker M."/>
            <person name="Salamov A."/>
            <person name="Wisecaver J."/>
            <person name="Long T.M."/>
            <person name="Aerts A.L."/>
            <person name="Barry K."/>
            <person name="Choi C."/>
            <person name="Clum A."/>
            <person name="Coughlan A.Y."/>
            <person name="Deshpande S."/>
            <person name="Douglass A.P."/>
            <person name="Hanson S.J."/>
            <person name="Klenk H.-P."/>
            <person name="LaButti K."/>
            <person name="Lapidus A."/>
            <person name="Lindquist E."/>
            <person name="Lipzen A."/>
            <person name="Meier-kolthoff J.P."/>
            <person name="Ohm R.A."/>
            <person name="Otillar R.P."/>
            <person name="Pangilinan J."/>
            <person name="Peng Y."/>
            <person name="Rokas A."/>
            <person name="Rosa C.A."/>
            <person name="Scheuner C."/>
            <person name="Sibirny A.A."/>
            <person name="Slot J.C."/>
            <person name="Stielow J.B."/>
            <person name="Sun H."/>
            <person name="Kurtzman C.P."/>
            <person name="Blackwell M."/>
            <person name="Grigoriev I.V."/>
            <person name="Jeffries T.W."/>
        </authorList>
    </citation>
    <scope>NUCLEOTIDE SEQUENCE [LARGE SCALE GENOMIC DNA]</scope>
    <source>
        <strain evidence="16 17">NRRL YB-4993</strain>
    </source>
</reference>
<comment type="subcellular location">
    <subcellularLocation>
        <location evidence="2">Cytoplasm</location>
    </subcellularLocation>
    <subcellularLocation>
        <location evidence="1">Nucleus</location>
    </subcellularLocation>
</comment>
<dbReference type="RefSeq" id="XP_018713069.1">
    <property type="nucleotide sequence ID" value="XM_018857100.1"/>
</dbReference>
<evidence type="ECO:0000256" key="2">
    <source>
        <dbReference type="ARBA" id="ARBA00004496"/>
    </source>
</evidence>
<keyword evidence="9" id="KW-0736">Signalosome</keyword>
<evidence type="ECO:0000256" key="1">
    <source>
        <dbReference type="ARBA" id="ARBA00004123"/>
    </source>
</evidence>
<evidence type="ECO:0000256" key="8">
    <source>
        <dbReference type="ARBA" id="ARBA00022723"/>
    </source>
</evidence>
<evidence type="ECO:0000256" key="12">
    <source>
        <dbReference type="ARBA" id="ARBA00023049"/>
    </source>
</evidence>
<evidence type="ECO:0000313" key="16">
    <source>
        <dbReference type="EMBL" id="OBA22573.1"/>
    </source>
</evidence>
<evidence type="ECO:0000256" key="5">
    <source>
        <dbReference type="ARBA" id="ARBA00014880"/>
    </source>
</evidence>
<dbReference type="Pfam" id="PF01398">
    <property type="entry name" value="JAB"/>
    <property type="match status" value="1"/>
</dbReference>
<keyword evidence="8" id="KW-0479">Metal-binding</keyword>
<evidence type="ECO:0000256" key="14">
    <source>
        <dbReference type="SAM" id="MobiDB-lite"/>
    </source>
</evidence>
<keyword evidence="13" id="KW-0539">Nucleus</keyword>
<keyword evidence="17" id="KW-1185">Reference proteome</keyword>
<dbReference type="Proteomes" id="UP000092555">
    <property type="component" value="Unassembled WGS sequence"/>
</dbReference>
<dbReference type="FunFam" id="3.40.140.10:FF:000203">
    <property type="entry name" value="COP9 signalosome complex subunit 5"/>
    <property type="match status" value="1"/>
</dbReference>
<evidence type="ECO:0000259" key="15">
    <source>
        <dbReference type="PROSITE" id="PS50249"/>
    </source>
</evidence>
<name>A0A1A0HFB0_9ASCO</name>
<proteinExistence type="inferred from homology"/>
<dbReference type="GO" id="GO:0019784">
    <property type="term" value="F:deNEDDylase activity"/>
    <property type="evidence" value="ECO:0007669"/>
    <property type="project" value="EnsemblFungi"/>
</dbReference>
<dbReference type="GO" id="GO:0046872">
    <property type="term" value="F:metal ion binding"/>
    <property type="evidence" value="ECO:0007669"/>
    <property type="project" value="UniProtKB-KW"/>
</dbReference>
<dbReference type="GO" id="GO:0006508">
    <property type="term" value="P:proteolysis"/>
    <property type="evidence" value="ECO:0007669"/>
    <property type="project" value="UniProtKB-KW"/>
</dbReference>
<dbReference type="PROSITE" id="PS50249">
    <property type="entry name" value="MPN"/>
    <property type="match status" value="1"/>
</dbReference>
<evidence type="ECO:0000256" key="9">
    <source>
        <dbReference type="ARBA" id="ARBA00022790"/>
    </source>
</evidence>
<dbReference type="GO" id="GO:0008237">
    <property type="term" value="F:metallopeptidase activity"/>
    <property type="evidence" value="ECO:0007669"/>
    <property type="project" value="UniProtKB-KW"/>
</dbReference>
<dbReference type="PANTHER" id="PTHR10410">
    <property type="entry name" value="EUKARYOTIC TRANSLATION INITIATION FACTOR 3 -RELATED"/>
    <property type="match status" value="1"/>
</dbReference>
<dbReference type="OrthoDB" id="605656at2759"/>
<comment type="subunit">
    <text evidence="4">Component of the COP9 signalosome (CSN) complex.</text>
</comment>
<feature type="non-terminal residue" evidence="16">
    <location>
        <position position="260"/>
    </location>
</feature>
<evidence type="ECO:0000256" key="4">
    <source>
        <dbReference type="ARBA" id="ARBA00011098"/>
    </source>
</evidence>
<keyword evidence="7" id="KW-0645">Protease</keyword>
<dbReference type="CDD" id="cd08069">
    <property type="entry name" value="MPN_RPN11_CSN5"/>
    <property type="match status" value="1"/>
</dbReference>
<comment type="similarity">
    <text evidence="3">Belongs to the peptidase M67A family. CSN5 subfamily.</text>
</comment>
<evidence type="ECO:0000256" key="7">
    <source>
        <dbReference type="ARBA" id="ARBA00022670"/>
    </source>
</evidence>
<dbReference type="SUPFAM" id="SSF102712">
    <property type="entry name" value="JAB1/MPN domain"/>
    <property type="match status" value="1"/>
</dbReference>
<dbReference type="EMBL" id="LXTC01000002">
    <property type="protein sequence ID" value="OBA22573.1"/>
    <property type="molecule type" value="Genomic_DNA"/>
</dbReference>
<evidence type="ECO:0000256" key="11">
    <source>
        <dbReference type="ARBA" id="ARBA00022833"/>
    </source>
</evidence>
<keyword evidence="10" id="KW-0378">Hydrolase</keyword>
<dbReference type="InterPro" id="IPR000555">
    <property type="entry name" value="JAMM/MPN+_dom"/>
</dbReference>
<evidence type="ECO:0000256" key="13">
    <source>
        <dbReference type="ARBA" id="ARBA00023242"/>
    </source>
</evidence>
<protein>
    <recommendedName>
        <fullName evidence="5">COP9 signalosome complex subunit 5</fullName>
    </recommendedName>
</protein>
<dbReference type="SMART" id="SM00232">
    <property type="entry name" value="JAB_MPN"/>
    <property type="match status" value="1"/>
</dbReference>